<evidence type="ECO:0000313" key="7">
    <source>
        <dbReference type="Proteomes" id="UP000620124"/>
    </source>
</evidence>
<keyword evidence="2 5" id="KW-0812">Transmembrane</keyword>
<evidence type="ECO:0000313" key="6">
    <source>
        <dbReference type="EMBL" id="KAF7335722.1"/>
    </source>
</evidence>
<keyword evidence="3 5" id="KW-1133">Transmembrane helix</keyword>
<evidence type="ECO:0008006" key="8">
    <source>
        <dbReference type="Google" id="ProtNLM"/>
    </source>
</evidence>
<feature type="transmembrane region" description="Helical" evidence="5">
    <location>
        <begin position="20"/>
        <end position="39"/>
    </location>
</feature>
<dbReference type="GO" id="GO:0016020">
    <property type="term" value="C:membrane"/>
    <property type="evidence" value="ECO:0007669"/>
    <property type="project" value="UniProtKB-SubCell"/>
</dbReference>
<dbReference type="AlphaFoldDB" id="A0A8H6X7U1"/>
<organism evidence="6 7">
    <name type="scientific">Mycena venus</name>
    <dbReference type="NCBI Taxonomy" id="2733690"/>
    <lineage>
        <taxon>Eukaryota</taxon>
        <taxon>Fungi</taxon>
        <taxon>Dikarya</taxon>
        <taxon>Basidiomycota</taxon>
        <taxon>Agaricomycotina</taxon>
        <taxon>Agaricomycetes</taxon>
        <taxon>Agaricomycetidae</taxon>
        <taxon>Agaricales</taxon>
        <taxon>Marasmiineae</taxon>
        <taxon>Mycenaceae</taxon>
        <taxon>Mycena</taxon>
    </lineage>
</organism>
<dbReference type="Proteomes" id="UP000620124">
    <property type="component" value="Unassembled WGS sequence"/>
</dbReference>
<name>A0A8H6X7U1_9AGAR</name>
<dbReference type="SUPFAM" id="SSF103506">
    <property type="entry name" value="Mitochondrial carrier"/>
    <property type="match status" value="1"/>
</dbReference>
<accession>A0A8H6X7U1</accession>
<protein>
    <recommendedName>
        <fullName evidence="8">Mitochondrial carrier</fullName>
    </recommendedName>
</protein>
<evidence type="ECO:0000256" key="4">
    <source>
        <dbReference type="ARBA" id="ARBA00023136"/>
    </source>
</evidence>
<sequence>MTIAYIILDLVCIAEDLFCSILSFAVVLGITMPFVGALVRYRANYTPKTGAVHLEDEAGDEGIGAHHSDASIGYFGMMGRVYRFEGWVGLYKGIVPSIIACCIGLFAVVPITVVAALEWHVIPYGRVYLPPQYPGMMGWILGLGLSTLPALLLVPMRIIINRAITTPHKLSAFGARTSLPILLSPAERAQPLRLYLAPGVAFAVVLEALLAPSLSFLSFATYPIPDFQRVLALPFLLLTAMLVTPLQVIAARLTLQRRSAGADILDAEVDAVTPPPLYSPEPVVAFRHTVVDGGVVPYTSLFDCARKIVAEEGWGVFTRGWWLTFIALLLSVLTPKTILTPILN</sequence>
<feature type="transmembrane region" description="Helical" evidence="5">
    <location>
        <begin position="231"/>
        <end position="250"/>
    </location>
</feature>
<dbReference type="OrthoDB" id="2954405at2759"/>
<gene>
    <name evidence="6" type="ORF">MVEN_02227700</name>
</gene>
<evidence type="ECO:0000256" key="2">
    <source>
        <dbReference type="ARBA" id="ARBA00022692"/>
    </source>
</evidence>
<proteinExistence type="predicted"/>
<evidence type="ECO:0000256" key="1">
    <source>
        <dbReference type="ARBA" id="ARBA00004370"/>
    </source>
</evidence>
<feature type="transmembrane region" description="Helical" evidence="5">
    <location>
        <begin position="321"/>
        <end position="343"/>
    </location>
</feature>
<feature type="transmembrane region" description="Helical" evidence="5">
    <location>
        <begin position="93"/>
        <end position="117"/>
    </location>
</feature>
<reference evidence="6" key="1">
    <citation type="submission" date="2020-05" db="EMBL/GenBank/DDBJ databases">
        <title>Mycena genomes resolve the evolution of fungal bioluminescence.</title>
        <authorList>
            <person name="Tsai I.J."/>
        </authorList>
    </citation>
    <scope>NUCLEOTIDE SEQUENCE</scope>
    <source>
        <strain evidence="6">CCC161011</strain>
    </source>
</reference>
<evidence type="ECO:0000256" key="5">
    <source>
        <dbReference type="SAM" id="Phobius"/>
    </source>
</evidence>
<evidence type="ECO:0000256" key="3">
    <source>
        <dbReference type="ARBA" id="ARBA00022989"/>
    </source>
</evidence>
<feature type="transmembrane region" description="Helical" evidence="5">
    <location>
        <begin position="194"/>
        <end position="219"/>
    </location>
</feature>
<dbReference type="InterPro" id="IPR023395">
    <property type="entry name" value="MCP_dom_sf"/>
</dbReference>
<comment type="caution">
    <text evidence="6">The sequence shown here is derived from an EMBL/GenBank/DDBJ whole genome shotgun (WGS) entry which is preliminary data.</text>
</comment>
<keyword evidence="4 5" id="KW-0472">Membrane</keyword>
<keyword evidence="7" id="KW-1185">Reference proteome</keyword>
<feature type="transmembrane region" description="Helical" evidence="5">
    <location>
        <begin position="137"/>
        <end position="160"/>
    </location>
</feature>
<dbReference type="EMBL" id="JACAZI010000024">
    <property type="protein sequence ID" value="KAF7335722.1"/>
    <property type="molecule type" value="Genomic_DNA"/>
</dbReference>
<comment type="subcellular location">
    <subcellularLocation>
        <location evidence="1">Membrane</location>
    </subcellularLocation>
</comment>
<dbReference type="Gene3D" id="1.50.40.10">
    <property type="entry name" value="Mitochondrial carrier domain"/>
    <property type="match status" value="1"/>
</dbReference>